<evidence type="ECO:0000256" key="2">
    <source>
        <dbReference type="SAM" id="MobiDB-lite"/>
    </source>
</evidence>
<evidence type="ECO:0000256" key="1">
    <source>
        <dbReference type="SAM" id="Coils"/>
    </source>
</evidence>
<dbReference type="Pfam" id="PF25597">
    <property type="entry name" value="SH3_retrovirus"/>
    <property type="match status" value="1"/>
</dbReference>
<feature type="region of interest" description="Disordered" evidence="2">
    <location>
        <begin position="1155"/>
        <end position="1187"/>
    </location>
</feature>
<dbReference type="InterPro" id="IPR025724">
    <property type="entry name" value="GAG-pre-integrase_dom"/>
</dbReference>
<feature type="compositionally biased region" description="Acidic residues" evidence="2">
    <location>
        <begin position="1936"/>
        <end position="1946"/>
    </location>
</feature>
<dbReference type="Pfam" id="PF14223">
    <property type="entry name" value="Retrotran_gag_2"/>
    <property type="match status" value="1"/>
</dbReference>
<gene>
    <name evidence="4" type="ORF">Tci_006607</name>
</gene>
<dbReference type="PROSITE" id="PS50994">
    <property type="entry name" value="INTEGRASE"/>
    <property type="match status" value="1"/>
</dbReference>
<protein>
    <recommendedName>
        <fullName evidence="3">Integrase catalytic domain-containing protein</fullName>
    </recommendedName>
</protein>
<dbReference type="PANTHER" id="PTHR11439">
    <property type="entry name" value="GAG-POL-RELATED RETROTRANSPOSON"/>
    <property type="match status" value="1"/>
</dbReference>
<dbReference type="GO" id="GO:0003676">
    <property type="term" value="F:nucleic acid binding"/>
    <property type="evidence" value="ECO:0007669"/>
    <property type="project" value="InterPro"/>
</dbReference>
<dbReference type="InterPro" id="IPR057670">
    <property type="entry name" value="SH3_retrovirus"/>
</dbReference>
<sequence length="3328" mass="379366">NVGGNGGNQFGQYARQVAQNQQGYNACQNGRIQVAQNTVQNVAVQNGENQNGLVVVPRIANQNGTGNVVAARAEGTRNRNQARCYNCRGLGHIARNFTARPRRRDAAYLQTQLLIAQKEEAGIQLQAEEFDFMAAVSDLDEIEEVNANCILMANLQHVSTSGTQLNKALVYDTDGSAEVQLNDNCYNNEIFNMFTQEDQGTVETSSAPNEETCAHQETVYRNLVDQVAQVNIVNCNMRATNAELKSELARYTIQEQRIEISQEKYDKLEKCYQKSVYQEQCLTRKINALDLSFAKQITTLKDEISNLNKQLSKEKSSISSLMEKKKKLKHDFKTREDKFLDKEVDLEAKIKDLDNILLKRDQTVQIMHMLNPKPNSFYHPDQKMALGYLNPSYLKKAQLKQKSLYNGNLLSEEHDTPAVYDSEETLELASYFYQTFRTWSPFPKRFLYQMKIFRMTLLQVLHETSVSHDIMSIVENGFVDVPSDLRAEFDRTKEKLELCIIKKEKEDVVLWNNWYIKCEECKYDKISYDKAYNDMQQKVTRLQAHLRDLKGKSSDTPSASNTLDLLNQKLESKIVELEFQVVNYEREISHLKTTYKNLFDSITSNRAHAKLHNLIYENAQLRAWVFKNSSESMNNTSGTSVTPHVDKPKLSAVTPHSKKLHASIPSHSVPQPIEFNAVKHKNVIAPRMLKSIHLKLLRLVNTARTRRPRPKGNTRNARVPSASKSSEVKKNVTVKDHRRTLLLSKNQKTMSSECNNIKLAIRNDKSEIVCGNCKQCLVTANQDACLLSSVNALNYRANNLCANVPLVQIKRDIGNSFDLKRKLVASKETNCPNDDKACTSNPQEPMRKRFPNSIVFLGRLSKFAVVRRLGLFQAYDREHQASHQLCVKVLGTICFVNDHISSMLGYGDLKWGNITITRFYFVEGLGHNLFSVGQFCDADLEVAFRRNTCFIRDLDGVDLLKGNCSTNIYTINLYDMASASLICLMTRATPTKSWLWHQRLSHLNFDTINDLAKNDLVSSLPKFKYAKEHLCPSCEQGKSKRASHPPKPVSNSTIGITHETSAAKNPQQNGIVKRRNRTLVKAVRTMLIFSHAPLFLWAENDREDISTLCAKGDIGFFIRYSTNFVAYKVYNRRTKKIMETMNVTFDELSAMAFEQNSSRPDSTPASTYSSNTLISSHNVDDKSQQHAQQQWNLTPLPTASAVFEGDLFVNPFAIPSTESVVSSTPYVDPSNMNTFYQPYPHDYQWTKDHPLEQVIGEPSRPVLTRNQLKTDGDMCTYALTFSIMETKSVKESLTDPAWIESMQEELHQFIRLDHDEGNTVIRNKTRLVVMGYRQEEGIDFEESFTPVARMKAIRIFLAYATHKGFTVYQMDVKIAFLHGSLKEDMYVCQPEGTIDPTLFTRCFDDDILVKYGLNNYDIIGTPMDIIDKLDLDQIRTPVDATKYRSMIDALMYLTSSRPDIVHATCVCTRYQAHPTEKHLKEVKRIFRYLWGIVNMGLLYTKDSSFELTGFLDADYAGCKDTFKSISGGAQFLGENLVSWSSKKKDCTSLNTCIVETDDSNVIPDSPDMCEDDIQNDQNDVECDDERVALAKLIAKLKLDVDENKKIQHQLKKANTTLARISRLSLRSIRPLMTVPLTMTNLNVKHTKDQFRAPTTKDMKILIQTCLMPFALKTQNDSFIFVHELKQEMHADLKYVESLEKEIDELESDKAEFSNMYDMILQECKPAPFSDSLERRYFSKTKLVPKTNVLEEVNHKTNVNRPQHRSNQLKDKAVPNNNQVKLKKTQVEDHPRFHSISNNIESVTASNDSLNSRTSNVNAVCATCGKRLVDSDHFAYVTKMLNDVNSRTKKPNVVPISTRKPKIVQLILFIVDSGCTKHMTGNLKLLCNFIEKFLGTSSVNKSSSPTNNSNQQDTQPTTNIQRTSKPSTPTYVHAEENNDNQAEEEHLQDDEFTNPFCTSVQEVADSSLHINGNSNVFTFNQPQVSEYQWTKDHPLKQVRRNPSKPLQTRRQLATDPKMCMFTLTVSTAEPKNIKEAMDDSTWIEAMPEELHQFDRLQVWELIDKPFGKTVIRLKWLWKNKKDEDQTMDVKTSFLNGPLKEEVYVAQLNGFVDPDHPEKAKYALEILHKHGMEKGQSIGTPVATKPKLDVDLSGNSVDQTDYRSKIGSLMYLTSSRPDIVQADCTAMSSEEAEYVALSVSCAQVMWMRRQLQDYGLDYNNIPLYCDSQSAIAISCNPVQHSRTKHIYIRCHFIKKQVENGIIELYFVRTEYQLTDMFTKALPEDRFRYDGDDCDKEIIPTKIDLTLEQSQQGVSNDVSVSIEGVEELKRNAELFDKFLHGSTLEECYFVVASVANHWLDLLDPYRCLFELGKVGRACGSRGKWWSGAEMGESGAAELFDKFLHGSTLEECYSVVASVANHWLDLLDDIADGELLDYISESSTMRKSLADYDEQKSCAEITARRLADFLGVSMVKDKGLRKKDRRTCRDYLKCKESRIKIKCGSISKKKKSNYSSFQDLRSSCNEDTVKYEDPWPSITQERALNEKSNKKIPPAISQPPGWRACRPAGRIAARQEAFATWLLEPTGKENGHHILSSIDEGSFKKGTCKDAVGATPEGAAILGPERPRTYDDLDDNDKACFNADVHATNIVLQGLPKDIYKLINHNIEAKAIWENVKMLLEGSELTNKDRESQLYDEFELFKMLLGENINGYYVRFHKLVNDMRHIMMTMPNIHVNSKFVNNVTSEWDRQSVYNIGYQWIPTGRTFTLGEQCPLPRNARPKVVHVTIWKPTGYSKHMIEDCSWIRNFMKKFIGTVRFGNDHFGAIMGYEDYVIGDSVIYRVYYVEGLGHNLLSVGQFCDSDLEVSFRKHTCFVKDLDGVDLIKGTRGTNLYTISIEDMMRSSPICLLSKAFKNKSRLWHRRLNHLNFGTINDLARKDLVCGVPRIKFEKIIFAQLVNREKVRIIVDEYSRFTWVKFLRPKEETPEFVIKLLKQLQVGLNKTVRNIRTDNGTEFVNQHLTQYYESVSISHQKSVPRTPQQNGVVKRQNRTLVEAAQIMLIFSKALMALYYPTNDSEDLEKLKAKADIGTLCTPTNKELEILFQLMFDEYFKPPTVDQPVHPAPAAQVLNNPTGVADNNSFEVNPFAPANNVPFVNIFALESGSKASSFEDVIVAETNQSIQPLDIFENGQTLIRLITSLGILFVRYPPVNSLLLMPCVPPPDCAMSIALKWIYKVKLDEYGDVLKNKAWLVAKGYHQEEGIDFEESFAPVARIEAIRIFIAYAASKKMTVYHMNVKTAFLNGELKEEVYVSQPEDFVDRERPNHVYRCNNCNF</sequence>
<dbReference type="InterPro" id="IPR013103">
    <property type="entry name" value="RVT_2"/>
</dbReference>
<dbReference type="Pfam" id="PF07727">
    <property type="entry name" value="RVT_2"/>
    <property type="match status" value="2"/>
</dbReference>
<dbReference type="GO" id="GO:0015074">
    <property type="term" value="P:DNA integration"/>
    <property type="evidence" value="ECO:0007669"/>
    <property type="project" value="InterPro"/>
</dbReference>
<organism evidence="4">
    <name type="scientific">Tanacetum cinerariifolium</name>
    <name type="common">Dalmatian daisy</name>
    <name type="synonym">Chrysanthemum cinerariifolium</name>
    <dbReference type="NCBI Taxonomy" id="118510"/>
    <lineage>
        <taxon>Eukaryota</taxon>
        <taxon>Viridiplantae</taxon>
        <taxon>Streptophyta</taxon>
        <taxon>Embryophyta</taxon>
        <taxon>Tracheophyta</taxon>
        <taxon>Spermatophyta</taxon>
        <taxon>Magnoliopsida</taxon>
        <taxon>eudicotyledons</taxon>
        <taxon>Gunneridae</taxon>
        <taxon>Pentapetalae</taxon>
        <taxon>asterids</taxon>
        <taxon>campanulids</taxon>
        <taxon>Asterales</taxon>
        <taxon>Asteraceae</taxon>
        <taxon>Asteroideae</taxon>
        <taxon>Anthemideae</taxon>
        <taxon>Anthemidinae</taxon>
        <taxon>Tanacetum</taxon>
    </lineage>
</organism>
<keyword evidence="1" id="KW-0175">Coiled coil</keyword>
<dbReference type="InterPro" id="IPR001584">
    <property type="entry name" value="Integrase_cat-core"/>
</dbReference>
<dbReference type="InterPro" id="IPR054722">
    <property type="entry name" value="PolX-like_BBD"/>
</dbReference>
<dbReference type="InterPro" id="IPR036397">
    <property type="entry name" value="RNaseH_sf"/>
</dbReference>
<dbReference type="Pfam" id="PF22936">
    <property type="entry name" value="Pol_BBD"/>
    <property type="match status" value="1"/>
</dbReference>
<feature type="region of interest" description="Disordered" evidence="2">
    <location>
        <begin position="1898"/>
        <end position="1946"/>
    </location>
</feature>
<accession>A0A6L2JCQ0</accession>
<feature type="coiled-coil region" evidence="1">
    <location>
        <begin position="297"/>
        <end position="324"/>
    </location>
</feature>
<reference evidence="4" key="1">
    <citation type="journal article" date="2019" name="Sci. Rep.">
        <title>Draft genome of Tanacetum cinerariifolium, the natural source of mosquito coil.</title>
        <authorList>
            <person name="Yamashiro T."/>
            <person name="Shiraishi A."/>
            <person name="Satake H."/>
            <person name="Nakayama K."/>
        </authorList>
    </citation>
    <scope>NUCLEOTIDE SEQUENCE</scope>
</reference>
<name>A0A6L2JCQ0_TANCI</name>
<dbReference type="Pfam" id="PF22634">
    <property type="entry name" value="POL2_thumb"/>
    <property type="match status" value="1"/>
</dbReference>
<dbReference type="InterPro" id="IPR012337">
    <property type="entry name" value="RNaseH-like_sf"/>
</dbReference>
<feature type="compositionally biased region" description="Polar residues" evidence="2">
    <location>
        <begin position="1898"/>
        <end position="1929"/>
    </location>
</feature>
<proteinExistence type="predicted"/>
<feature type="domain" description="Integrase catalytic" evidence="3">
    <location>
        <begin position="2916"/>
        <end position="3126"/>
    </location>
</feature>
<feature type="compositionally biased region" description="Polar residues" evidence="2">
    <location>
        <begin position="1155"/>
        <end position="1177"/>
    </location>
</feature>
<feature type="coiled-coil region" evidence="1">
    <location>
        <begin position="1688"/>
        <end position="1722"/>
    </location>
</feature>
<dbReference type="Gene3D" id="3.30.420.10">
    <property type="entry name" value="Ribonuclease H-like superfamily/Ribonuclease H"/>
    <property type="match status" value="2"/>
</dbReference>
<evidence type="ECO:0000313" key="4">
    <source>
        <dbReference type="EMBL" id="GEU34629.1"/>
    </source>
</evidence>
<dbReference type="InterPro" id="IPR055191">
    <property type="entry name" value="POL2_thumb"/>
</dbReference>
<evidence type="ECO:0000259" key="3">
    <source>
        <dbReference type="PROSITE" id="PS50994"/>
    </source>
</evidence>
<dbReference type="EMBL" id="BKCJ010000599">
    <property type="protein sequence ID" value="GEU34629.1"/>
    <property type="molecule type" value="Genomic_DNA"/>
</dbReference>
<feature type="non-terminal residue" evidence="4">
    <location>
        <position position="1"/>
    </location>
</feature>
<dbReference type="Pfam" id="PF13976">
    <property type="entry name" value="gag_pre-integrs"/>
    <property type="match status" value="2"/>
</dbReference>
<comment type="caution">
    <text evidence="4">The sequence shown here is derived from an EMBL/GenBank/DDBJ whole genome shotgun (WGS) entry which is preliminary data.</text>
</comment>
<dbReference type="CDD" id="cd09272">
    <property type="entry name" value="RNase_HI_RT_Ty1"/>
    <property type="match status" value="1"/>
</dbReference>
<dbReference type="PANTHER" id="PTHR11439:SF509">
    <property type="entry name" value="RNA-DIRECTED DNA POLYMERASE"/>
    <property type="match status" value="1"/>
</dbReference>
<feature type="region of interest" description="Disordered" evidence="2">
    <location>
        <begin position="703"/>
        <end position="730"/>
    </location>
</feature>
<dbReference type="SUPFAM" id="SSF53098">
    <property type="entry name" value="Ribonuclease H-like"/>
    <property type="match status" value="2"/>
</dbReference>
<feature type="coiled-coil region" evidence="1">
    <location>
        <begin position="532"/>
        <end position="594"/>
    </location>
</feature>